<dbReference type="SUPFAM" id="SSF51182">
    <property type="entry name" value="RmlC-like cupins"/>
    <property type="match status" value="1"/>
</dbReference>
<dbReference type="OrthoDB" id="5949386at2"/>
<dbReference type="GO" id="GO:0003700">
    <property type="term" value="F:DNA-binding transcription factor activity"/>
    <property type="evidence" value="ECO:0007669"/>
    <property type="project" value="InterPro"/>
</dbReference>
<evidence type="ECO:0000256" key="1">
    <source>
        <dbReference type="ARBA" id="ARBA00023015"/>
    </source>
</evidence>
<evidence type="ECO:0000313" key="6">
    <source>
        <dbReference type="Proteomes" id="UP000305674"/>
    </source>
</evidence>
<dbReference type="InterPro" id="IPR011051">
    <property type="entry name" value="RmlC_Cupin_sf"/>
</dbReference>
<protein>
    <submittedName>
        <fullName evidence="5">AraC family transcriptional regulator</fullName>
    </submittedName>
</protein>
<keyword evidence="3" id="KW-0804">Transcription</keyword>
<proteinExistence type="predicted"/>
<dbReference type="PROSITE" id="PS01124">
    <property type="entry name" value="HTH_ARAC_FAMILY_2"/>
    <property type="match status" value="1"/>
</dbReference>
<keyword evidence="1" id="KW-0805">Transcription regulation</keyword>
<sequence length="259" mass="29197">MAKIDADTPFDPDLTEAPCIGICLEVAKHDSGVHQHKRAQLLFAAHGCMRISLKDSHTVLPPGYAAWIPAGVSHRARMSNVVQYRSLYFEPVTLPSRFGSCRVIRLNPLLQALAERMAHWEWAMPPPQQEKILALFWEELAQAQEETFTVQLPRDHRLAGWLTQISEGVLIPGPLNHLVKRVGASEKTISRIFSRDTGLPYQAWRQRWRALKAIELLSTGSTLSEIACQLEFSSDSAFIAFFRQQLGTTPKRYLPSGRT</sequence>
<gene>
    <name evidence="5" type="ORF">FCL40_12630</name>
</gene>
<evidence type="ECO:0000256" key="2">
    <source>
        <dbReference type="ARBA" id="ARBA00023125"/>
    </source>
</evidence>
<dbReference type="Gene3D" id="2.60.120.10">
    <property type="entry name" value="Jelly Rolls"/>
    <property type="match status" value="1"/>
</dbReference>
<dbReference type="InterPro" id="IPR009057">
    <property type="entry name" value="Homeodomain-like_sf"/>
</dbReference>
<name>A0A4U1BCW5_9GAMM</name>
<organism evidence="5 6">
    <name type="scientific">Ferrimonas sediminicola</name>
    <dbReference type="NCBI Taxonomy" id="2569538"/>
    <lineage>
        <taxon>Bacteria</taxon>
        <taxon>Pseudomonadati</taxon>
        <taxon>Pseudomonadota</taxon>
        <taxon>Gammaproteobacteria</taxon>
        <taxon>Alteromonadales</taxon>
        <taxon>Ferrimonadaceae</taxon>
        <taxon>Ferrimonas</taxon>
    </lineage>
</organism>
<dbReference type="SUPFAM" id="SSF46689">
    <property type="entry name" value="Homeodomain-like"/>
    <property type="match status" value="1"/>
</dbReference>
<dbReference type="InterPro" id="IPR003313">
    <property type="entry name" value="AraC-bd"/>
</dbReference>
<dbReference type="EMBL" id="SWCI01000007">
    <property type="protein sequence ID" value="TKB48547.1"/>
    <property type="molecule type" value="Genomic_DNA"/>
</dbReference>
<dbReference type="InterPro" id="IPR014710">
    <property type="entry name" value="RmlC-like_jellyroll"/>
</dbReference>
<dbReference type="Pfam" id="PF12833">
    <property type="entry name" value="HTH_18"/>
    <property type="match status" value="1"/>
</dbReference>
<dbReference type="GO" id="GO:0043565">
    <property type="term" value="F:sequence-specific DNA binding"/>
    <property type="evidence" value="ECO:0007669"/>
    <property type="project" value="InterPro"/>
</dbReference>
<dbReference type="Proteomes" id="UP000305674">
    <property type="component" value="Unassembled WGS sequence"/>
</dbReference>
<keyword evidence="2" id="KW-0238">DNA-binding</keyword>
<reference evidence="5 6" key="1">
    <citation type="submission" date="2019-04" db="EMBL/GenBank/DDBJ databases">
        <authorList>
            <person name="Hwang J.C."/>
        </authorList>
    </citation>
    <scope>NUCLEOTIDE SEQUENCE [LARGE SCALE GENOMIC DNA]</scope>
    <source>
        <strain evidence="5 6">IMCC35001</strain>
    </source>
</reference>
<dbReference type="Pfam" id="PF02311">
    <property type="entry name" value="AraC_binding"/>
    <property type="match status" value="1"/>
</dbReference>
<dbReference type="InterPro" id="IPR018060">
    <property type="entry name" value="HTH_AraC"/>
</dbReference>
<evidence type="ECO:0000313" key="5">
    <source>
        <dbReference type="EMBL" id="TKB48547.1"/>
    </source>
</evidence>
<dbReference type="PANTHER" id="PTHR11019">
    <property type="entry name" value="HTH-TYPE TRANSCRIPTIONAL REGULATOR NIMR"/>
    <property type="match status" value="1"/>
</dbReference>
<feature type="domain" description="HTH araC/xylS-type" evidence="4">
    <location>
        <begin position="156"/>
        <end position="256"/>
    </location>
</feature>
<dbReference type="CDD" id="cd06124">
    <property type="entry name" value="cupin_NimR-like_N"/>
    <property type="match status" value="1"/>
</dbReference>
<evidence type="ECO:0000256" key="3">
    <source>
        <dbReference type="ARBA" id="ARBA00023163"/>
    </source>
</evidence>
<evidence type="ECO:0000259" key="4">
    <source>
        <dbReference type="PROSITE" id="PS01124"/>
    </source>
</evidence>
<dbReference type="AlphaFoldDB" id="A0A4U1BCW5"/>
<accession>A0A4U1BCW5</accession>
<keyword evidence="6" id="KW-1185">Reference proteome</keyword>
<dbReference type="Gene3D" id="1.10.10.60">
    <property type="entry name" value="Homeodomain-like"/>
    <property type="match status" value="1"/>
</dbReference>
<dbReference type="PANTHER" id="PTHR11019:SF159">
    <property type="entry name" value="TRANSCRIPTIONAL REGULATOR-RELATED"/>
    <property type="match status" value="1"/>
</dbReference>
<dbReference type="RefSeq" id="WP_136853658.1">
    <property type="nucleotide sequence ID" value="NZ_SWCI01000007.1"/>
</dbReference>
<dbReference type="SMART" id="SM00342">
    <property type="entry name" value="HTH_ARAC"/>
    <property type="match status" value="1"/>
</dbReference>
<comment type="caution">
    <text evidence="5">The sequence shown here is derived from an EMBL/GenBank/DDBJ whole genome shotgun (WGS) entry which is preliminary data.</text>
</comment>